<accession>A0ABR7WXY0</accession>
<sequence>MGIKKGVLIYESGFRKDNVGDYVQSLAALQFLGNKADIYLNREQLDQYSGEQVALIMNGWFTHHPKNWPPSKDILPFFISFHLNVLAQEHFLNTPKIVEYLKQYAPIGCRDRKTAEVLNAKGIEAYFSGCLTLTLGETYGNPQKERKAYFVDTKYEPIKRDASIIGFSWILLSKYNIIKTISQRRSGFTSLRWMIRAASFYKSYSPYFTDEVLTQAEYVKHADPLKTYADEDEKLEYARELLHKYAKAAFVVTSRVHCALPSVGMGTPAIYVNDLNQGEVSECRMDGLLELFNVIDFEDGKLSPRFKWDGRKIGFDTRLSNSPAYLKLKQGLMAKVKAFVAENNINILRNLAGLVLLLETV</sequence>
<organism evidence="2 3">
    <name type="scientific">Mucilaginibacter pankratovii</name>
    <dbReference type="NCBI Taxonomy" id="2772110"/>
    <lineage>
        <taxon>Bacteria</taxon>
        <taxon>Pseudomonadati</taxon>
        <taxon>Bacteroidota</taxon>
        <taxon>Sphingobacteriia</taxon>
        <taxon>Sphingobacteriales</taxon>
        <taxon>Sphingobacteriaceae</taxon>
        <taxon>Mucilaginibacter</taxon>
    </lineage>
</organism>
<evidence type="ECO:0000313" key="3">
    <source>
        <dbReference type="Proteomes" id="UP000606600"/>
    </source>
</evidence>
<dbReference type="RefSeq" id="WP_191191779.1">
    <property type="nucleotide sequence ID" value="NZ_JACWMY010000016.1"/>
</dbReference>
<dbReference type="Proteomes" id="UP000606600">
    <property type="component" value="Unassembled WGS sequence"/>
</dbReference>
<proteinExistence type="predicted"/>
<comment type="caution">
    <text evidence="2">The sequence shown here is derived from an EMBL/GenBank/DDBJ whole genome shotgun (WGS) entry which is preliminary data.</text>
</comment>
<evidence type="ECO:0000313" key="2">
    <source>
        <dbReference type="EMBL" id="MBD1367150.1"/>
    </source>
</evidence>
<keyword evidence="2" id="KW-0808">Transferase</keyword>
<reference evidence="2 3" key="1">
    <citation type="submission" date="2020-09" db="EMBL/GenBank/DDBJ databases">
        <title>Novel species of Mucilaginibacter isolated from a glacier on the Tibetan Plateau.</title>
        <authorList>
            <person name="Liu Q."/>
            <person name="Xin Y.-H."/>
        </authorList>
    </citation>
    <scope>NUCLEOTIDE SEQUENCE [LARGE SCALE GENOMIC DNA]</scope>
    <source>
        <strain evidence="2 3">ZT4R22</strain>
    </source>
</reference>
<keyword evidence="3" id="KW-1185">Reference proteome</keyword>
<protein>
    <submittedName>
        <fullName evidence="2">Polysaccharide pyruvyl transferase family protein</fullName>
    </submittedName>
</protein>
<dbReference type="EMBL" id="JACWMY010000016">
    <property type="protein sequence ID" value="MBD1367150.1"/>
    <property type="molecule type" value="Genomic_DNA"/>
</dbReference>
<name>A0ABR7WXY0_9SPHI</name>
<dbReference type="Pfam" id="PF04230">
    <property type="entry name" value="PS_pyruv_trans"/>
    <property type="match status" value="1"/>
</dbReference>
<dbReference type="InterPro" id="IPR007345">
    <property type="entry name" value="Polysacch_pyruvyl_Trfase"/>
</dbReference>
<evidence type="ECO:0000259" key="1">
    <source>
        <dbReference type="Pfam" id="PF04230"/>
    </source>
</evidence>
<feature type="domain" description="Polysaccharide pyruvyl transferase" evidence="1">
    <location>
        <begin position="91"/>
        <end position="273"/>
    </location>
</feature>
<dbReference type="GO" id="GO:0016740">
    <property type="term" value="F:transferase activity"/>
    <property type="evidence" value="ECO:0007669"/>
    <property type="project" value="UniProtKB-KW"/>
</dbReference>
<gene>
    <name evidence="2" type="ORF">IDJ77_25285</name>
</gene>